<organism evidence="3 4">
    <name type="scientific">Rotaria magnacalcarata</name>
    <dbReference type="NCBI Taxonomy" id="392030"/>
    <lineage>
        <taxon>Eukaryota</taxon>
        <taxon>Metazoa</taxon>
        <taxon>Spiralia</taxon>
        <taxon>Gnathifera</taxon>
        <taxon>Rotifera</taxon>
        <taxon>Eurotatoria</taxon>
        <taxon>Bdelloidea</taxon>
        <taxon>Philodinida</taxon>
        <taxon>Philodinidae</taxon>
        <taxon>Rotaria</taxon>
    </lineage>
</organism>
<evidence type="ECO:0000259" key="2">
    <source>
        <dbReference type="Pfam" id="PF00024"/>
    </source>
</evidence>
<gene>
    <name evidence="3" type="ORF">XDN619_LOCUS11181</name>
</gene>
<feature type="region of interest" description="Disordered" evidence="1">
    <location>
        <begin position="135"/>
        <end position="177"/>
    </location>
</feature>
<protein>
    <recommendedName>
        <fullName evidence="2">Apple domain-containing protein</fullName>
    </recommendedName>
</protein>
<comment type="caution">
    <text evidence="3">The sequence shown here is derived from an EMBL/GenBank/DDBJ whole genome shotgun (WGS) entry which is preliminary data.</text>
</comment>
<dbReference type="Pfam" id="PF00024">
    <property type="entry name" value="PAN_1"/>
    <property type="match status" value="1"/>
</dbReference>
<feature type="compositionally biased region" description="Basic and acidic residues" evidence="1">
    <location>
        <begin position="160"/>
        <end position="170"/>
    </location>
</feature>
<dbReference type="AlphaFoldDB" id="A0A816QT73"/>
<accession>A0A816QT73</accession>
<reference evidence="3" key="1">
    <citation type="submission" date="2021-02" db="EMBL/GenBank/DDBJ databases">
        <authorList>
            <person name="Nowell W R."/>
        </authorList>
    </citation>
    <scope>NUCLEOTIDE SEQUENCE</scope>
</reference>
<dbReference type="EMBL" id="CAJNRG010004218">
    <property type="protein sequence ID" value="CAF2064276.1"/>
    <property type="molecule type" value="Genomic_DNA"/>
</dbReference>
<dbReference type="SUPFAM" id="SSF57414">
    <property type="entry name" value="Hairpin loop containing domain-like"/>
    <property type="match status" value="1"/>
</dbReference>
<sequence length="327" mass="36974">MCKSTFSAAKSMSNPLSSVANFFVNEFLQRVEKLALIQSIQWSSDCNMNNLVFPEHHKQSQNSMVAPSTSATTITITEELLEKTMFNAFVQTKEILSGCEFSILESSEELISFEEVNRIVHKKLTKSKCKISKKKTSASNKVKEEEEEIENEYDDDDNNEEKHQLDKRYSENNTTNEDEKSMLIDELNLDVLPEVSSFTVNGMRIFDSIDNCQNESFFSAESTAQDQSVYNISNLGHEFVPADSSLPPLLTFMTEKWLYCALQCNQRVDCQTFEFDGNSKQCRLWDTGMTIGSIVTSSSNPPSSIGTIQFSTNIYANKHNQSCDKCA</sequence>
<proteinExistence type="predicted"/>
<dbReference type="InterPro" id="IPR003609">
    <property type="entry name" value="Pan_app"/>
</dbReference>
<name>A0A816QT73_9BILA</name>
<evidence type="ECO:0000256" key="1">
    <source>
        <dbReference type="SAM" id="MobiDB-lite"/>
    </source>
</evidence>
<dbReference type="Proteomes" id="UP000663887">
    <property type="component" value="Unassembled WGS sequence"/>
</dbReference>
<evidence type="ECO:0000313" key="3">
    <source>
        <dbReference type="EMBL" id="CAF2064276.1"/>
    </source>
</evidence>
<feature type="domain" description="Apple" evidence="2">
    <location>
        <begin position="259"/>
        <end position="291"/>
    </location>
</feature>
<feature type="compositionally biased region" description="Acidic residues" evidence="1">
    <location>
        <begin position="145"/>
        <end position="159"/>
    </location>
</feature>
<evidence type="ECO:0000313" key="4">
    <source>
        <dbReference type="Proteomes" id="UP000663887"/>
    </source>
</evidence>